<gene>
    <name evidence="2" type="ORF">CCMP2556_LOCUS15384</name>
</gene>
<protein>
    <submittedName>
        <fullName evidence="2">Uncharacterized protein</fullName>
    </submittedName>
</protein>
<comment type="caution">
    <text evidence="2">The sequence shown here is derived from an EMBL/GenBank/DDBJ whole genome shotgun (WGS) entry which is preliminary data.</text>
</comment>
<keyword evidence="3" id="KW-1185">Reference proteome</keyword>
<feature type="transmembrane region" description="Helical" evidence="1">
    <location>
        <begin position="45"/>
        <end position="62"/>
    </location>
</feature>
<keyword evidence="1" id="KW-0812">Transmembrane</keyword>
<dbReference type="EMBL" id="CAXAMN010008058">
    <property type="protein sequence ID" value="CAK9023852.1"/>
    <property type="molecule type" value="Genomic_DNA"/>
</dbReference>
<evidence type="ECO:0000313" key="3">
    <source>
        <dbReference type="Proteomes" id="UP001642484"/>
    </source>
</evidence>
<sequence length="107" mass="12307">MWGKEAAPSDIDHLARSLYFISVPFRVTNMICLSCGAVMALEGKLWIPGVILAFMAVGYIAQNSKAIWWVYRFSPCRFHAEHQQRWLAHEREDPPEVTKVKSESIDR</sequence>
<dbReference type="Proteomes" id="UP001642484">
    <property type="component" value="Unassembled WGS sequence"/>
</dbReference>
<accession>A0ABP0KBA2</accession>
<reference evidence="2 3" key="1">
    <citation type="submission" date="2024-02" db="EMBL/GenBank/DDBJ databases">
        <authorList>
            <person name="Chen Y."/>
            <person name="Shah S."/>
            <person name="Dougan E. K."/>
            <person name="Thang M."/>
            <person name="Chan C."/>
        </authorList>
    </citation>
    <scope>NUCLEOTIDE SEQUENCE [LARGE SCALE GENOMIC DNA]</scope>
</reference>
<name>A0ABP0KBA2_9DINO</name>
<feature type="transmembrane region" description="Helical" evidence="1">
    <location>
        <begin position="18"/>
        <end position="39"/>
    </location>
</feature>
<evidence type="ECO:0000256" key="1">
    <source>
        <dbReference type="SAM" id="Phobius"/>
    </source>
</evidence>
<evidence type="ECO:0000313" key="2">
    <source>
        <dbReference type="EMBL" id="CAK9023852.1"/>
    </source>
</evidence>
<keyword evidence="1" id="KW-0472">Membrane</keyword>
<proteinExistence type="predicted"/>
<keyword evidence="1" id="KW-1133">Transmembrane helix</keyword>
<organism evidence="2 3">
    <name type="scientific">Durusdinium trenchii</name>
    <dbReference type="NCBI Taxonomy" id="1381693"/>
    <lineage>
        <taxon>Eukaryota</taxon>
        <taxon>Sar</taxon>
        <taxon>Alveolata</taxon>
        <taxon>Dinophyceae</taxon>
        <taxon>Suessiales</taxon>
        <taxon>Symbiodiniaceae</taxon>
        <taxon>Durusdinium</taxon>
    </lineage>
</organism>